<protein>
    <submittedName>
        <fullName evidence="5">Transcriptional regulator</fullName>
    </submittedName>
</protein>
<feature type="DNA-binding region" description="OmpR/PhoB-type" evidence="2">
    <location>
        <begin position="3"/>
        <end position="105"/>
    </location>
</feature>
<dbReference type="SMART" id="SM00862">
    <property type="entry name" value="Trans_reg_C"/>
    <property type="match status" value="1"/>
</dbReference>
<dbReference type="Proteomes" id="UP000254454">
    <property type="component" value="Unassembled WGS sequence"/>
</dbReference>
<dbReference type="RefSeq" id="WP_061090704.1">
    <property type="nucleotide sequence ID" value="NZ_CP072689.1"/>
</dbReference>
<feature type="transmembrane region" description="Helical" evidence="3">
    <location>
        <begin position="155"/>
        <end position="174"/>
    </location>
</feature>
<name>A0A370V2I3_9ESCH</name>
<keyword evidence="8" id="KW-1185">Reference proteome</keyword>
<evidence type="ECO:0000256" key="3">
    <source>
        <dbReference type="SAM" id="Phobius"/>
    </source>
</evidence>
<dbReference type="InterPro" id="IPR001867">
    <property type="entry name" value="OmpR/PhoB-type_DNA-bd"/>
</dbReference>
<comment type="caution">
    <text evidence="6">The sequence shown here is derived from an EMBL/GenBank/DDBJ whole genome shotgun (WGS) entry which is preliminary data.</text>
</comment>
<feature type="domain" description="OmpR/PhoB-type" evidence="4">
    <location>
        <begin position="3"/>
        <end position="105"/>
    </location>
</feature>
<dbReference type="PROSITE" id="PS51755">
    <property type="entry name" value="OMPR_PHOB"/>
    <property type="match status" value="1"/>
</dbReference>
<dbReference type="GeneID" id="86947696"/>
<reference evidence="6 7" key="1">
    <citation type="submission" date="2018-06" db="EMBL/GenBank/DDBJ databases">
        <title>Recombination Drives Gene Content and Phenotype Evolution in Wild Type E. coli Strains.</title>
        <authorList>
            <person name="Field C.M."/>
            <person name="Silander O.K."/>
            <person name="Van Nimwegen E."/>
        </authorList>
    </citation>
    <scope>NUCLEOTIDE SEQUENCE [LARGE SCALE GENOMIC DNA]</scope>
    <source>
        <strain evidence="6 7">SC344</strain>
    </source>
</reference>
<dbReference type="Gene3D" id="1.10.10.10">
    <property type="entry name" value="Winged helix-like DNA-binding domain superfamily/Winged helix DNA-binding domain"/>
    <property type="match status" value="1"/>
</dbReference>
<sequence length="271" mass="31013">MYWIINNNIEFWPEHRKLISVHDAELNVVLTTPASRCLSLLLEAFPDVVAQQDFFSRVWEEEGMRVPVNTLYQNISIIRRGFRAVGETTHSLIATVPRKGFKINNDINIGSHTLPPSVDVQKNNSPHNLNVTDELRDINVAPDNHVRNILWRSKFYLPMLSAFGVGLLTAFLLWNNSQPRSFFKDYRTVAQINGCHFNVAEDSIDGLKDFDKYKNRILGSGIDCKKYPWLYFSLSRSSPGLIVMACKKNYSNNEVAGCLTLSYREVNRDSL</sequence>
<dbReference type="GO" id="GO:0006355">
    <property type="term" value="P:regulation of DNA-templated transcription"/>
    <property type="evidence" value="ECO:0007669"/>
    <property type="project" value="InterPro"/>
</dbReference>
<evidence type="ECO:0000313" key="6">
    <source>
        <dbReference type="EMBL" id="RDR22844.1"/>
    </source>
</evidence>
<dbReference type="Proteomes" id="UP001235723">
    <property type="component" value="Unassembled WGS sequence"/>
</dbReference>
<evidence type="ECO:0000313" key="8">
    <source>
        <dbReference type="Proteomes" id="UP001235723"/>
    </source>
</evidence>
<organism evidence="6 7">
    <name type="scientific">Escherichia marmotae</name>
    <dbReference type="NCBI Taxonomy" id="1499973"/>
    <lineage>
        <taxon>Bacteria</taxon>
        <taxon>Pseudomonadati</taxon>
        <taxon>Pseudomonadota</taxon>
        <taxon>Gammaproteobacteria</taxon>
        <taxon>Enterobacterales</taxon>
        <taxon>Enterobacteriaceae</taxon>
        <taxon>Escherichia</taxon>
    </lineage>
</organism>
<evidence type="ECO:0000313" key="5">
    <source>
        <dbReference type="EMBL" id="MDQ9293574.1"/>
    </source>
</evidence>
<keyword evidence="3" id="KW-0812">Transmembrane</keyword>
<keyword evidence="3" id="KW-1133">Transmembrane helix</keyword>
<accession>A0A370V2I3</accession>
<evidence type="ECO:0000259" key="4">
    <source>
        <dbReference type="PROSITE" id="PS51755"/>
    </source>
</evidence>
<gene>
    <name evidence="6" type="ORF">C4A13_03804</name>
    <name evidence="5" type="ORF">KJE03_08785</name>
</gene>
<evidence type="ECO:0000256" key="2">
    <source>
        <dbReference type="PROSITE-ProRule" id="PRU01091"/>
    </source>
</evidence>
<dbReference type="EMBL" id="QONO01000201">
    <property type="protein sequence ID" value="RDR22844.1"/>
    <property type="molecule type" value="Genomic_DNA"/>
</dbReference>
<dbReference type="GO" id="GO:0003677">
    <property type="term" value="F:DNA binding"/>
    <property type="evidence" value="ECO:0007669"/>
    <property type="project" value="UniProtKB-UniRule"/>
</dbReference>
<dbReference type="InterPro" id="IPR016032">
    <property type="entry name" value="Sig_transdc_resp-reg_C-effctor"/>
</dbReference>
<dbReference type="AlphaFoldDB" id="A0A370V2I3"/>
<evidence type="ECO:0000313" key="7">
    <source>
        <dbReference type="Proteomes" id="UP000254454"/>
    </source>
</evidence>
<dbReference type="GO" id="GO:0000160">
    <property type="term" value="P:phosphorelay signal transduction system"/>
    <property type="evidence" value="ECO:0007669"/>
    <property type="project" value="InterPro"/>
</dbReference>
<keyword evidence="1 2" id="KW-0238">DNA-binding</keyword>
<dbReference type="InterPro" id="IPR036388">
    <property type="entry name" value="WH-like_DNA-bd_sf"/>
</dbReference>
<dbReference type="Pfam" id="PF00486">
    <property type="entry name" value="Trans_reg_C"/>
    <property type="match status" value="1"/>
</dbReference>
<reference evidence="5 8" key="2">
    <citation type="submission" date="2021-05" db="EMBL/GenBank/DDBJ databases">
        <title>Genome sequence of E. marmotae isolates.</title>
        <authorList>
            <person name="Binsker U."/>
            <person name="Hammerl J.A."/>
        </authorList>
    </citation>
    <scope>NUCLEOTIDE SEQUENCE [LARGE SCALE GENOMIC DNA]</scope>
    <source>
        <strain evidence="5 8">21-MO00586</strain>
    </source>
</reference>
<proteinExistence type="predicted"/>
<evidence type="ECO:0000256" key="1">
    <source>
        <dbReference type="ARBA" id="ARBA00023125"/>
    </source>
</evidence>
<dbReference type="SUPFAM" id="SSF46894">
    <property type="entry name" value="C-terminal effector domain of the bipartite response regulators"/>
    <property type="match status" value="1"/>
</dbReference>
<keyword evidence="3" id="KW-0472">Membrane</keyword>
<dbReference type="EMBL" id="JAHCRT010000004">
    <property type="protein sequence ID" value="MDQ9293574.1"/>
    <property type="molecule type" value="Genomic_DNA"/>
</dbReference>